<organism evidence="1 2">
    <name type="scientific">Epichloe festucae (strain Fl1)</name>
    <dbReference type="NCBI Taxonomy" id="877507"/>
    <lineage>
        <taxon>Eukaryota</taxon>
        <taxon>Fungi</taxon>
        <taxon>Dikarya</taxon>
        <taxon>Ascomycota</taxon>
        <taxon>Pezizomycotina</taxon>
        <taxon>Sordariomycetes</taxon>
        <taxon>Hypocreomycetidae</taxon>
        <taxon>Hypocreales</taxon>
        <taxon>Clavicipitaceae</taxon>
        <taxon>Epichloe</taxon>
    </lineage>
</organism>
<dbReference type="EMBL" id="CP031388">
    <property type="protein sequence ID" value="QPH03754.1"/>
    <property type="molecule type" value="Genomic_DNA"/>
</dbReference>
<gene>
    <name evidence="1" type="ORF">C2857_000122</name>
</gene>
<evidence type="ECO:0000313" key="1">
    <source>
        <dbReference type="EMBL" id="QPH03754.1"/>
    </source>
</evidence>
<protein>
    <submittedName>
        <fullName evidence="1">Uncharacterized protein</fullName>
    </submittedName>
</protein>
<keyword evidence="2" id="KW-1185">Reference proteome</keyword>
<name>A0A7S9KU94_EPIFF</name>
<dbReference type="AlphaFoldDB" id="A0A7S9KU94"/>
<dbReference type="Proteomes" id="UP000594364">
    <property type="component" value="Chromosome 4"/>
</dbReference>
<sequence length="193" mass="20972">MKTVLKHMQRNYTANAPNMDVLVAAITPQITEAALDITAARYTKAVAFGDGAAFVEGLVGPTRPLAGQEDIFSWLGPVLKTGVSVAKIVSQAAESVVTDVAPKLLGQVIGAIGGGRAEYAGAVRENPIMMAGQLPEVRLVLKRALIANTALQTLLALPADKSVRNRRRQKTPLEDRKVQFWKIEEKDNFRRRE</sequence>
<reference evidence="1 2" key="1">
    <citation type="journal article" date="2018" name="PLoS Genet.">
        <title>Repeat elements organise 3D genome structure and mediate transcription in the filamentous fungus Epichloe festucae.</title>
        <authorList>
            <person name="Winter D.J."/>
            <person name="Ganley A.R.D."/>
            <person name="Young C.A."/>
            <person name="Liachko I."/>
            <person name="Schardl C.L."/>
            <person name="Dupont P.Y."/>
            <person name="Berry D."/>
            <person name="Ram A."/>
            <person name="Scott B."/>
            <person name="Cox M.P."/>
        </authorList>
    </citation>
    <scope>NUCLEOTIDE SEQUENCE [LARGE SCALE GENOMIC DNA]</scope>
    <source>
        <strain evidence="1 2">Fl1</strain>
    </source>
</reference>
<proteinExistence type="predicted"/>
<evidence type="ECO:0000313" key="2">
    <source>
        <dbReference type="Proteomes" id="UP000594364"/>
    </source>
</evidence>
<accession>A0A7S9KU94</accession>
<dbReference type="OrthoDB" id="3693942at2759"/>